<reference evidence="3" key="1">
    <citation type="submission" date="2017-09" db="EMBL/GenBank/DDBJ databases">
        <title>Metaegenomics of thermophilic ammonia-oxidizing enrichment culture.</title>
        <authorList>
            <person name="Kato S."/>
            <person name="Suzuki K."/>
        </authorList>
    </citation>
    <scope>NUCLEOTIDE SEQUENCE [LARGE SCALE GENOMIC DNA]</scope>
</reference>
<feature type="transmembrane region" description="Helical" evidence="1">
    <location>
        <begin position="361"/>
        <end position="380"/>
    </location>
</feature>
<keyword evidence="1" id="KW-1133">Transmembrane helix</keyword>
<feature type="transmembrane region" description="Helical" evidence="1">
    <location>
        <begin position="202"/>
        <end position="223"/>
    </location>
</feature>
<feature type="transmembrane region" description="Helical" evidence="1">
    <location>
        <begin position="229"/>
        <end position="250"/>
    </location>
</feature>
<gene>
    <name evidence="2" type="ORF">HRbin22_00336</name>
</gene>
<dbReference type="EMBL" id="BEHY01000004">
    <property type="protein sequence ID" value="GBD08104.1"/>
    <property type="molecule type" value="Genomic_DNA"/>
</dbReference>
<name>A0A2H5Y3V0_9CHLR</name>
<evidence type="ECO:0000313" key="3">
    <source>
        <dbReference type="Proteomes" id="UP000236642"/>
    </source>
</evidence>
<sequence length="625" mass="68839">MSAWLMELRQAFVDAVRIFTLEPQQSGLGLLADLRRMGRRGWAWILLLGGTIGLAFALTIPGVGAAARAGLERPVGTGLLALWVAFLWVLLVVTAWDLPAAFRFLTTLYTLYYMGVPLLTGPSLGWVLIPAFALFLFERTHPRSALEGWPGRVLWAVALAQFPPHPIRPLPLSLALKSLIGVGIAVLPLWQRLRLSRSIRGLLLASGLIAPYLVVWGASPAALGEGIRGMLQAVWGLSVPVWLWLGANLVEDGARLGRFWSRRMGILQARPHLFGLLPFLTLALGVLALPAFWSELLLDSLIRAPGRMIMFSLYQEIWHRIREWPPEAYLAARTAVGVLFILGAAGLWMRRRMDPLSFGQRYVALTVGAVAFLFAFYQAFFGALDLDLPQQWWPLLLVVLAWTWEPLKGLQELREDAEDLLEEVVAAALLLLTVVMVQQLTDPEALIRASALWPLLGAAVWGFPYLVFTALQTAHGLEEDRGISPVRPFLLGYGWMVPLTAVLPLEDRWLPPMAFLAGSMLLPPPEGSRLARWMYGAWIGLGAVGFRVALWIVPLPVLPFAGGWLERLYSRTPVEFLSAAYFLQAAGALLAALPFLGLHGPGWRGRLGGLLGALLWGLWAVGTST</sequence>
<protein>
    <submittedName>
        <fullName evidence="2">Uncharacterized protein</fullName>
    </submittedName>
</protein>
<comment type="caution">
    <text evidence="2">The sequence shown here is derived from an EMBL/GenBank/DDBJ whole genome shotgun (WGS) entry which is preliminary data.</text>
</comment>
<feature type="transmembrane region" description="Helical" evidence="1">
    <location>
        <begin position="328"/>
        <end position="349"/>
    </location>
</feature>
<organism evidence="2 3">
    <name type="scientific">Candidatus Thermoflexus japonica</name>
    <dbReference type="NCBI Taxonomy" id="2035417"/>
    <lineage>
        <taxon>Bacteria</taxon>
        <taxon>Bacillati</taxon>
        <taxon>Chloroflexota</taxon>
        <taxon>Thermoflexia</taxon>
        <taxon>Thermoflexales</taxon>
        <taxon>Thermoflexaceae</taxon>
        <taxon>Thermoflexus</taxon>
    </lineage>
</organism>
<feature type="transmembrane region" description="Helical" evidence="1">
    <location>
        <begin position="271"/>
        <end position="293"/>
    </location>
</feature>
<feature type="transmembrane region" description="Helical" evidence="1">
    <location>
        <begin position="170"/>
        <end position="190"/>
    </location>
</feature>
<feature type="transmembrane region" description="Helical" evidence="1">
    <location>
        <begin position="41"/>
        <end position="60"/>
    </location>
</feature>
<feature type="transmembrane region" description="Helical" evidence="1">
    <location>
        <begin position="80"/>
        <end position="99"/>
    </location>
</feature>
<keyword evidence="1" id="KW-0472">Membrane</keyword>
<feature type="transmembrane region" description="Helical" evidence="1">
    <location>
        <begin position="537"/>
        <end position="558"/>
    </location>
</feature>
<feature type="transmembrane region" description="Helical" evidence="1">
    <location>
        <begin position="111"/>
        <end position="137"/>
    </location>
</feature>
<feature type="transmembrane region" description="Helical" evidence="1">
    <location>
        <begin position="452"/>
        <end position="474"/>
    </location>
</feature>
<accession>A0A2H5Y3V0</accession>
<feature type="transmembrane region" description="Helical" evidence="1">
    <location>
        <begin position="578"/>
        <end position="598"/>
    </location>
</feature>
<dbReference type="Proteomes" id="UP000236642">
    <property type="component" value="Unassembled WGS sequence"/>
</dbReference>
<feature type="transmembrane region" description="Helical" evidence="1">
    <location>
        <begin position="486"/>
        <end position="503"/>
    </location>
</feature>
<proteinExistence type="predicted"/>
<evidence type="ECO:0000256" key="1">
    <source>
        <dbReference type="SAM" id="Phobius"/>
    </source>
</evidence>
<feature type="transmembrane region" description="Helical" evidence="1">
    <location>
        <begin position="605"/>
        <end position="622"/>
    </location>
</feature>
<dbReference type="AlphaFoldDB" id="A0A2H5Y3V0"/>
<keyword evidence="1" id="KW-0812">Transmembrane</keyword>
<evidence type="ECO:0000313" key="2">
    <source>
        <dbReference type="EMBL" id="GBD08104.1"/>
    </source>
</evidence>